<gene>
    <name evidence="2" type="ORF">VSDG_00434</name>
</gene>
<comment type="caution">
    <text evidence="2">The sequence shown here is derived from an EMBL/GenBank/DDBJ whole genome shotgun (WGS) entry which is preliminary data.</text>
</comment>
<dbReference type="OrthoDB" id="3510794at2759"/>
<feature type="compositionally biased region" description="Basic and acidic residues" evidence="1">
    <location>
        <begin position="64"/>
        <end position="73"/>
    </location>
</feature>
<dbReference type="Proteomes" id="UP000284375">
    <property type="component" value="Unassembled WGS sequence"/>
</dbReference>
<dbReference type="STRING" id="252740.A0A423WPM5"/>
<keyword evidence="3" id="KW-1185">Reference proteome</keyword>
<dbReference type="AlphaFoldDB" id="A0A423WPM5"/>
<feature type="compositionally biased region" description="Basic residues" evidence="1">
    <location>
        <begin position="54"/>
        <end position="63"/>
    </location>
</feature>
<name>A0A423WPM5_CYTCH</name>
<feature type="compositionally biased region" description="Basic residues" evidence="1">
    <location>
        <begin position="91"/>
        <end position="106"/>
    </location>
</feature>
<evidence type="ECO:0000313" key="2">
    <source>
        <dbReference type="EMBL" id="ROW05244.1"/>
    </source>
</evidence>
<feature type="compositionally biased region" description="Basic residues" evidence="1">
    <location>
        <begin position="31"/>
        <end position="40"/>
    </location>
</feature>
<protein>
    <submittedName>
        <fullName evidence="2">Uncharacterized protein</fullName>
    </submittedName>
</protein>
<feature type="region of interest" description="Disordered" evidence="1">
    <location>
        <begin position="1"/>
        <end position="106"/>
    </location>
</feature>
<proteinExistence type="predicted"/>
<accession>A0A423WPM5</accession>
<reference evidence="2 3" key="1">
    <citation type="submission" date="2015-09" db="EMBL/GenBank/DDBJ databases">
        <title>Host preference determinants of Valsa canker pathogens revealed by comparative genomics.</title>
        <authorList>
            <person name="Yin Z."/>
            <person name="Huang L."/>
        </authorList>
    </citation>
    <scope>NUCLEOTIDE SEQUENCE [LARGE SCALE GENOMIC DNA]</scope>
    <source>
        <strain evidence="2 3">YSFL</strain>
    </source>
</reference>
<evidence type="ECO:0000313" key="3">
    <source>
        <dbReference type="Proteomes" id="UP000284375"/>
    </source>
</evidence>
<sequence length="410" mass="46936">MVPRLGSATESTPVSDSAVGQRDGKTTASRDRKRKSSHVKAVREEDEEEEVGCHKSRRLRHASSRPDRRHEDAPSQPSLVLATPAPLGRTPHPRTTPHFHTHPRPHATRHLTVNHQLTREPPCYDGEASNVDVARGSLLPPHESGDKKPFGFFDFPAEIRNIIYDHILRWPDCVDLYRSFYRQIPAYPTNEEPHSSQYRYQRSLRTPTILLLCRRITVESLPILKSRWLVIDRLPPFVPGGLMKITDFIGRRTLQSLNHIDLRIGLGEGPLGSGWIWTRLLDEVLAVLKERNSLVKLRLLVRMCDDQMVSRWEQEWRYSREIKKKMRMFEMANPNVFAPGEIIVETWRIEGETATFVSRYTSLSDEETSPPPDRTYPDREMFPGSIMQFVEALPASAWSDAEVASRLGGG</sequence>
<organism evidence="2 3">
    <name type="scientific">Cytospora chrysosperma</name>
    <name type="common">Cytospora canker fungus</name>
    <name type="synonym">Sphaeria chrysosperma</name>
    <dbReference type="NCBI Taxonomy" id="252740"/>
    <lineage>
        <taxon>Eukaryota</taxon>
        <taxon>Fungi</taxon>
        <taxon>Dikarya</taxon>
        <taxon>Ascomycota</taxon>
        <taxon>Pezizomycotina</taxon>
        <taxon>Sordariomycetes</taxon>
        <taxon>Sordariomycetidae</taxon>
        <taxon>Diaporthales</taxon>
        <taxon>Cytosporaceae</taxon>
        <taxon>Cytospora</taxon>
    </lineage>
</organism>
<dbReference type="EMBL" id="LJZO01000001">
    <property type="protein sequence ID" value="ROW05244.1"/>
    <property type="molecule type" value="Genomic_DNA"/>
</dbReference>
<evidence type="ECO:0000256" key="1">
    <source>
        <dbReference type="SAM" id="MobiDB-lite"/>
    </source>
</evidence>